<dbReference type="SFLD" id="SFLDS00003">
    <property type="entry name" value="Haloacid_Dehalogenase"/>
    <property type="match status" value="1"/>
</dbReference>
<feature type="compositionally biased region" description="Basic and acidic residues" evidence="1">
    <location>
        <begin position="1"/>
        <end position="10"/>
    </location>
</feature>
<evidence type="ECO:0000256" key="1">
    <source>
        <dbReference type="SAM" id="MobiDB-lite"/>
    </source>
</evidence>
<dbReference type="NCBIfam" id="TIGR01509">
    <property type="entry name" value="HAD-SF-IA-v3"/>
    <property type="match status" value="1"/>
</dbReference>
<evidence type="ECO:0000313" key="3">
    <source>
        <dbReference type="Proteomes" id="UP001501771"/>
    </source>
</evidence>
<name>A0ABP5KRI4_9ACTN</name>
<dbReference type="PANTHER" id="PTHR43611">
    <property type="entry name" value="ALPHA-D-GLUCOSE 1-PHOSPHATE PHOSPHATASE"/>
    <property type="match status" value="1"/>
</dbReference>
<sequence>MIDQSNHETTPDDPPSGVVVPSGTEAPSGLVWDLGNVLIDWDPYAAIAAGVGPDEARRFLAADDFDFMAFNHGPDSGASWEDAEAEVRRTHPHWAEHALSYRANFPASLVGEVPGSVALLRELHAAGVPMWGLTNWSDELYPHGPAKFPFLRELLREVFVSGTEGVAKPDPRIFEIVATRTGHALAELVFVDDRPDNVRAAAELGMHALLFTDAETLRRDLRARGLPA</sequence>
<feature type="region of interest" description="Disordered" evidence="1">
    <location>
        <begin position="1"/>
        <end position="24"/>
    </location>
</feature>
<protein>
    <submittedName>
        <fullName evidence="2">HAD family phosphatase</fullName>
    </submittedName>
</protein>
<reference evidence="3" key="1">
    <citation type="journal article" date="2019" name="Int. J. Syst. Evol. Microbiol.">
        <title>The Global Catalogue of Microorganisms (GCM) 10K type strain sequencing project: providing services to taxonomists for standard genome sequencing and annotation.</title>
        <authorList>
            <consortium name="The Broad Institute Genomics Platform"/>
            <consortium name="The Broad Institute Genome Sequencing Center for Infectious Disease"/>
            <person name="Wu L."/>
            <person name="Ma J."/>
        </authorList>
    </citation>
    <scope>NUCLEOTIDE SEQUENCE [LARGE SCALE GENOMIC DNA]</scope>
    <source>
        <strain evidence="3">JCM 16022</strain>
    </source>
</reference>
<dbReference type="PANTHER" id="PTHR43611:SF3">
    <property type="entry name" value="FLAVIN MONONUCLEOTIDE HYDROLASE 1, CHLOROPLATIC"/>
    <property type="match status" value="1"/>
</dbReference>
<keyword evidence="3" id="KW-1185">Reference proteome</keyword>
<accession>A0ABP5KRI4</accession>
<dbReference type="EMBL" id="BAAAQR010000001">
    <property type="protein sequence ID" value="GAA2136385.1"/>
    <property type="molecule type" value="Genomic_DNA"/>
</dbReference>
<dbReference type="InterPro" id="IPR006439">
    <property type="entry name" value="HAD-SF_hydro_IA"/>
</dbReference>
<dbReference type="Pfam" id="PF00702">
    <property type="entry name" value="Hydrolase"/>
    <property type="match status" value="1"/>
</dbReference>
<dbReference type="InterPro" id="IPR036412">
    <property type="entry name" value="HAD-like_sf"/>
</dbReference>
<dbReference type="Proteomes" id="UP001501771">
    <property type="component" value="Unassembled WGS sequence"/>
</dbReference>
<dbReference type="Gene3D" id="1.10.150.240">
    <property type="entry name" value="Putative phosphatase, domain 2"/>
    <property type="match status" value="1"/>
</dbReference>
<dbReference type="SUPFAM" id="SSF56784">
    <property type="entry name" value="HAD-like"/>
    <property type="match status" value="1"/>
</dbReference>
<gene>
    <name evidence="2" type="ORF">GCM10009844_02550</name>
</gene>
<dbReference type="Gene3D" id="3.40.50.1000">
    <property type="entry name" value="HAD superfamily/HAD-like"/>
    <property type="match status" value="1"/>
</dbReference>
<dbReference type="CDD" id="cd02603">
    <property type="entry name" value="HAD_sEH-N_like"/>
    <property type="match status" value="1"/>
</dbReference>
<dbReference type="InterPro" id="IPR023198">
    <property type="entry name" value="PGP-like_dom2"/>
</dbReference>
<organism evidence="2 3">
    <name type="scientific">Nocardioides koreensis</name>
    <dbReference type="NCBI Taxonomy" id="433651"/>
    <lineage>
        <taxon>Bacteria</taxon>
        <taxon>Bacillati</taxon>
        <taxon>Actinomycetota</taxon>
        <taxon>Actinomycetes</taxon>
        <taxon>Propionibacteriales</taxon>
        <taxon>Nocardioidaceae</taxon>
        <taxon>Nocardioides</taxon>
    </lineage>
</organism>
<comment type="caution">
    <text evidence="2">The sequence shown here is derived from an EMBL/GenBank/DDBJ whole genome shotgun (WGS) entry which is preliminary data.</text>
</comment>
<evidence type="ECO:0000313" key="2">
    <source>
        <dbReference type="EMBL" id="GAA2136385.1"/>
    </source>
</evidence>
<dbReference type="InterPro" id="IPR023214">
    <property type="entry name" value="HAD_sf"/>
</dbReference>
<feature type="compositionally biased region" description="Low complexity" evidence="1">
    <location>
        <begin position="15"/>
        <end position="24"/>
    </location>
</feature>
<dbReference type="SFLD" id="SFLDG01129">
    <property type="entry name" value="C1.5:_HAD__Beta-PGM__Phosphata"/>
    <property type="match status" value="1"/>
</dbReference>
<proteinExistence type="predicted"/>